<dbReference type="EMBL" id="CP002737">
    <property type="protein sequence ID" value="AEF96596.1"/>
    <property type="molecule type" value="Genomic_DNA"/>
</dbReference>
<dbReference type="KEGG" id="mig:Metig_1057"/>
<sequence>MEPYCKINDIIKEAIKDITPPESIKIFDTTLRDGEQTPGVSLTPDEKVEIAIALNNIGVDVIEAGFPVSSLGEQEAVKKITSLDLDAEICGLARAVKKDIDVAIDCGVDRIHTFIATSPLHRKYKLKMDKEEVINKAVEAIEYIKSHGIKVEFSAEDATRTEIDYLIEVYKNAVDAGADVINVPDTVGVMIPKAMEYLIREIKKEIDVPISVHCHNDFGLAVANSIAAVEAGAEQIHCTVNGIGERAGNASLEEVVMILKSIYGLNTKIKTEKLTDLSRLVSRLTGIKTQPNKAVVGENAFAHESGIHAHGVLEHALTYEPIPPELVGQKRKIILGKHTGAHAIKAKLKELGIEVGKNVTEEQFKEIINRIKSLGDKGKRVTDADVEAIVEDVTKRTLKSERVVDLEQIAVMTGNRVIPTASVALRINEEVKKASAIGVGPVDAAVKAIQSVIGEKIKLKEYHINAITGGTDALAEVIVTLEGYGKEVTTKAAREDIVRASVEAVIEGINKILRSQVK</sequence>
<comment type="similarity">
    <text evidence="5 14">Belongs to the alpha-IPM synthase/homocitrate synthase family.</text>
</comment>
<dbReference type="PANTHER" id="PTHR10277:SF9">
    <property type="entry name" value="2-ISOPROPYLMALATE SYNTHASE 1, CHLOROPLASTIC-RELATED"/>
    <property type="match status" value="1"/>
</dbReference>
<dbReference type="AlphaFoldDB" id="F6BDN5"/>
<comment type="function">
    <text evidence="3">Catalyzes the condensation of the acetyl group of acetyl-CoA with 3-methyl-2-oxobutanoate (2-oxoisovalerate) to form 3-carboxy-3-hydroxy-4-methylpentanoate (2-isopropylmalate).</text>
</comment>
<keyword evidence="17" id="KW-1185">Reference proteome</keyword>
<dbReference type="InterPro" id="IPR013785">
    <property type="entry name" value="Aldolase_TIM"/>
</dbReference>
<evidence type="ECO:0000256" key="3">
    <source>
        <dbReference type="ARBA" id="ARBA00003715"/>
    </source>
</evidence>
<comment type="catalytic activity">
    <reaction evidence="1">
        <text>3-methyl-2-oxobutanoate + acetyl-CoA + H2O = (2S)-2-isopropylmalate + CoA + H(+)</text>
        <dbReference type="Rhea" id="RHEA:21524"/>
        <dbReference type="ChEBI" id="CHEBI:1178"/>
        <dbReference type="ChEBI" id="CHEBI:11851"/>
        <dbReference type="ChEBI" id="CHEBI:15377"/>
        <dbReference type="ChEBI" id="CHEBI:15378"/>
        <dbReference type="ChEBI" id="CHEBI:57287"/>
        <dbReference type="ChEBI" id="CHEBI:57288"/>
        <dbReference type="EC" id="2.3.3.13"/>
    </reaction>
</comment>
<dbReference type="GeneID" id="10643911"/>
<gene>
    <name evidence="16" type="ordered locus">Metig_1057</name>
</gene>
<evidence type="ECO:0000256" key="11">
    <source>
        <dbReference type="ARBA" id="ARBA00023304"/>
    </source>
</evidence>
<dbReference type="NCBIfam" id="NF002085">
    <property type="entry name" value="PRK00915.1-2"/>
    <property type="match status" value="1"/>
</dbReference>
<dbReference type="NCBIfam" id="NF002086">
    <property type="entry name" value="PRK00915.1-3"/>
    <property type="match status" value="1"/>
</dbReference>
<dbReference type="NCBIfam" id="TIGR02090">
    <property type="entry name" value="LEU1_arch"/>
    <property type="match status" value="1"/>
</dbReference>
<dbReference type="InterPro" id="IPR002034">
    <property type="entry name" value="AIPM/Hcit_synth_CS"/>
</dbReference>
<keyword evidence="16" id="KW-0012">Acyltransferase</keyword>
<name>F6BDN5_METIK</name>
<evidence type="ECO:0000256" key="8">
    <source>
        <dbReference type="ARBA" id="ARBA00022430"/>
    </source>
</evidence>
<evidence type="ECO:0000313" key="16">
    <source>
        <dbReference type="EMBL" id="AEF96596.1"/>
    </source>
</evidence>
<dbReference type="Gene3D" id="3.30.160.270">
    <property type="match status" value="1"/>
</dbReference>
<dbReference type="OrthoDB" id="6555at2157"/>
<protein>
    <recommendedName>
        <fullName evidence="7">2-isopropylmalate synthase</fullName>
        <ecNumber evidence="7">2.3.3.13</ecNumber>
    </recommendedName>
    <alternativeName>
        <fullName evidence="12">Alpha-IPM synthase</fullName>
    </alternativeName>
    <alternativeName>
        <fullName evidence="13">Alpha-isopropylmalate synthase</fullName>
    </alternativeName>
</protein>
<dbReference type="InterPro" id="IPR013709">
    <property type="entry name" value="2-isopropylmalate_synth_dimer"/>
</dbReference>
<evidence type="ECO:0000256" key="2">
    <source>
        <dbReference type="ARBA" id="ARBA00001968"/>
    </source>
</evidence>
<dbReference type="PROSITE" id="PS00816">
    <property type="entry name" value="AIPM_HOMOCIT_SYNTH_2"/>
    <property type="match status" value="1"/>
</dbReference>
<comment type="cofactor">
    <cofactor evidence="2">
        <name>a divalent metal cation</name>
        <dbReference type="ChEBI" id="CHEBI:60240"/>
    </cofactor>
</comment>
<dbReference type="CDD" id="cd07940">
    <property type="entry name" value="DRE_TIM_IPMS"/>
    <property type="match status" value="1"/>
</dbReference>
<comment type="subunit">
    <text evidence="6">Homodimer.</text>
</comment>
<dbReference type="FunFam" id="3.30.160.270:FF:000003">
    <property type="entry name" value="2-isopropylmalate synthase"/>
    <property type="match status" value="1"/>
</dbReference>
<dbReference type="PROSITE" id="PS00815">
    <property type="entry name" value="AIPM_HOMOCIT_SYNTH_1"/>
    <property type="match status" value="1"/>
</dbReference>
<dbReference type="InterPro" id="IPR054691">
    <property type="entry name" value="LeuA/HCS_post-cat"/>
</dbReference>
<evidence type="ECO:0000256" key="10">
    <source>
        <dbReference type="ARBA" id="ARBA00022679"/>
    </source>
</evidence>
<evidence type="ECO:0000256" key="13">
    <source>
        <dbReference type="ARBA" id="ARBA00030312"/>
    </source>
</evidence>
<dbReference type="SMART" id="SM00917">
    <property type="entry name" value="LeuA_dimer"/>
    <property type="match status" value="1"/>
</dbReference>
<reference evidence="16 17" key="1">
    <citation type="submission" date="2011-05" db="EMBL/GenBank/DDBJ databases">
        <title>Complete sequence of Methanotorris igneus Kol 5.</title>
        <authorList>
            <consortium name="US DOE Joint Genome Institute"/>
            <person name="Lucas S."/>
            <person name="Han J."/>
            <person name="Lapidus A."/>
            <person name="Cheng J.-F."/>
            <person name="Goodwin L."/>
            <person name="Pitluck S."/>
            <person name="Peters L."/>
            <person name="Mikhailova N."/>
            <person name="Chertkov O."/>
            <person name="Han C."/>
            <person name="Tapia R."/>
            <person name="Land M."/>
            <person name="Hauser L."/>
            <person name="Kyrpides N."/>
            <person name="Ivanova N."/>
            <person name="Pagani I."/>
            <person name="Sieprawska-Lupa M."/>
            <person name="Whitman W."/>
            <person name="Woyke T."/>
        </authorList>
    </citation>
    <scope>NUCLEOTIDE SEQUENCE [LARGE SCALE GENOMIC DNA]</scope>
    <source>
        <strain evidence="17">DSM 5666 / JCM 11834 / Kol 5</strain>
    </source>
</reference>
<dbReference type="RefSeq" id="WP_013799197.1">
    <property type="nucleotide sequence ID" value="NC_015562.1"/>
</dbReference>
<keyword evidence="8" id="KW-0432">Leucine biosynthesis</keyword>
<dbReference type="SUPFAM" id="SSF110921">
    <property type="entry name" value="2-isopropylmalate synthase LeuA, allosteric (dimerisation) domain"/>
    <property type="match status" value="1"/>
</dbReference>
<evidence type="ECO:0000256" key="9">
    <source>
        <dbReference type="ARBA" id="ARBA00022605"/>
    </source>
</evidence>
<evidence type="ECO:0000313" key="17">
    <source>
        <dbReference type="Proteomes" id="UP000009227"/>
    </source>
</evidence>
<keyword evidence="11" id="KW-0100">Branched-chain amino acid biosynthesis</keyword>
<evidence type="ECO:0000256" key="12">
    <source>
        <dbReference type="ARBA" id="ARBA00029993"/>
    </source>
</evidence>
<keyword evidence="9" id="KW-0028">Amino-acid biosynthesis</keyword>
<dbReference type="EC" id="2.3.3.13" evidence="7"/>
<organism evidence="17">
    <name type="scientific">Methanotorris igneus (strain DSM 5666 / JCM 11834 / Kol 5)</name>
    <dbReference type="NCBI Taxonomy" id="880724"/>
    <lineage>
        <taxon>Archaea</taxon>
        <taxon>Methanobacteriati</taxon>
        <taxon>Methanobacteriota</taxon>
        <taxon>Methanomada group</taxon>
        <taxon>Methanococci</taxon>
        <taxon>Methanococcales</taxon>
        <taxon>Methanocaldococcaceae</taxon>
        <taxon>Methanotorris</taxon>
    </lineage>
</organism>
<comment type="pathway">
    <text evidence="4">Amino-acid biosynthesis; L-leucine biosynthesis; L-leucine from 3-methyl-2-oxobutanoate: step 1/4.</text>
</comment>
<dbReference type="Proteomes" id="UP000009227">
    <property type="component" value="Chromosome"/>
</dbReference>
<dbReference type="GO" id="GO:0003852">
    <property type="term" value="F:2-isopropylmalate synthase activity"/>
    <property type="evidence" value="ECO:0007669"/>
    <property type="project" value="UniProtKB-EC"/>
</dbReference>
<evidence type="ECO:0000256" key="7">
    <source>
        <dbReference type="ARBA" id="ARBA00012973"/>
    </source>
</evidence>
<accession>F6BDN5</accession>
<dbReference type="SUPFAM" id="SSF51569">
    <property type="entry name" value="Aldolase"/>
    <property type="match status" value="1"/>
</dbReference>
<dbReference type="InterPro" id="IPR050073">
    <property type="entry name" value="2-IPM_HCS-like"/>
</dbReference>
<proteinExistence type="inferred from homology"/>
<dbReference type="Gene3D" id="3.20.20.70">
    <property type="entry name" value="Aldolase class I"/>
    <property type="match status" value="1"/>
</dbReference>
<dbReference type="Pfam" id="PF00682">
    <property type="entry name" value="HMGL-like"/>
    <property type="match status" value="1"/>
</dbReference>
<evidence type="ECO:0000259" key="15">
    <source>
        <dbReference type="PROSITE" id="PS50991"/>
    </source>
</evidence>
<evidence type="ECO:0000256" key="5">
    <source>
        <dbReference type="ARBA" id="ARBA00006154"/>
    </source>
</evidence>
<dbReference type="GO" id="GO:0019298">
    <property type="term" value="P:coenzyme B biosynthetic process"/>
    <property type="evidence" value="ECO:0007669"/>
    <property type="project" value="TreeGrafter"/>
</dbReference>
<dbReference type="GO" id="GO:0009098">
    <property type="term" value="P:L-leucine biosynthetic process"/>
    <property type="evidence" value="ECO:0007669"/>
    <property type="project" value="UniProtKB-KW"/>
</dbReference>
<dbReference type="HOGENOM" id="CLU_022158_0_1_2"/>
<evidence type="ECO:0000256" key="4">
    <source>
        <dbReference type="ARBA" id="ARBA00004689"/>
    </source>
</evidence>
<dbReference type="InterPro" id="IPR036230">
    <property type="entry name" value="LeuA_allosteric_dom_sf"/>
</dbReference>
<dbReference type="FunFam" id="3.20.20.70:FF:000010">
    <property type="entry name" value="2-isopropylmalate synthase"/>
    <property type="match status" value="1"/>
</dbReference>
<dbReference type="Pfam" id="PF22617">
    <property type="entry name" value="HCS_D2"/>
    <property type="match status" value="1"/>
</dbReference>
<dbReference type="STRING" id="880724.Metig_1057"/>
<evidence type="ECO:0000256" key="14">
    <source>
        <dbReference type="RuleBase" id="RU003523"/>
    </source>
</evidence>
<evidence type="ECO:0000256" key="1">
    <source>
        <dbReference type="ARBA" id="ARBA00000064"/>
    </source>
</evidence>
<keyword evidence="10 14" id="KW-0808">Transferase</keyword>
<feature type="domain" description="Pyruvate carboxyltransferase" evidence="15">
    <location>
        <begin position="24"/>
        <end position="275"/>
    </location>
</feature>
<dbReference type="InterPro" id="IPR000891">
    <property type="entry name" value="PYR_CT"/>
</dbReference>
<evidence type="ECO:0000256" key="6">
    <source>
        <dbReference type="ARBA" id="ARBA00011738"/>
    </source>
</evidence>
<dbReference type="Gene3D" id="1.10.238.260">
    <property type="match status" value="1"/>
</dbReference>
<dbReference type="Pfam" id="PF08502">
    <property type="entry name" value="LeuA_dimer"/>
    <property type="match status" value="1"/>
</dbReference>
<dbReference type="InterPro" id="IPR011830">
    <property type="entry name" value="LEU1_arch"/>
</dbReference>
<dbReference type="FunFam" id="1.10.238.260:FF:000001">
    <property type="entry name" value="2-isopropylmalate synthase"/>
    <property type="match status" value="1"/>
</dbReference>
<dbReference type="PROSITE" id="PS50991">
    <property type="entry name" value="PYR_CT"/>
    <property type="match status" value="1"/>
</dbReference>
<dbReference type="PANTHER" id="PTHR10277">
    <property type="entry name" value="HOMOCITRATE SYNTHASE-RELATED"/>
    <property type="match status" value="1"/>
</dbReference>